<proteinExistence type="predicted"/>
<dbReference type="AlphaFoldDB" id="A0A510I301"/>
<accession>A0A510I301</accession>
<evidence type="ECO:0008006" key="3">
    <source>
        <dbReference type="Google" id="ProtNLM"/>
    </source>
</evidence>
<name>A0A510I301_9VIBR</name>
<sequence length="168" mass="18380">MEGIFSGIPMKHTLPLLALIITPLFTQASGLFVSPEVKIGSFRGAGIQLGTNDIAGFDAVYLDYSRVTYTSGSFDETIDAYRVGFQHMFDHQPQMGFQASLGIANYDGTYREERRDTTGLSIGGAYVYQVNPVLSVRAGADLDIFKDDKTHTFTDTAVNFSVGFGLRL</sequence>
<evidence type="ECO:0000313" key="2">
    <source>
        <dbReference type="Proteomes" id="UP000315115"/>
    </source>
</evidence>
<dbReference type="Proteomes" id="UP000315115">
    <property type="component" value="Chromosome 1"/>
</dbReference>
<reference evidence="2" key="1">
    <citation type="submission" date="2019-07" db="EMBL/GenBank/DDBJ databases">
        <title>Complete Genome Sequences of Vibrion rotiferianus strain AM7.</title>
        <authorList>
            <person name="Miyazaki K."/>
            <person name="Wiseschart A."/>
            <person name="Pootanakit K."/>
            <person name="Ishimori K."/>
            <person name="Kitahara K."/>
        </authorList>
    </citation>
    <scope>NUCLEOTIDE SEQUENCE [LARGE SCALE GENOMIC DNA]</scope>
    <source>
        <strain evidence="2">AM7</strain>
    </source>
</reference>
<dbReference type="EMBL" id="AP019798">
    <property type="protein sequence ID" value="BBL87929.1"/>
    <property type="molecule type" value="Genomic_DNA"/>
</dbReference>
<evidence type="ECO:0000313" key="1">
    <source>
        <dbReference type="EMBL" id="BBL87929.1"/>
    </source>
</evidence>
<gene>
    <name evidence="1" type="ORF">VroAM7_05820</name>
</gene>
<protein>
    <recommendedName>
        <fullName evidence="3">Outer membrane protein beta-barrel domain-containing protein</fullName>
    </recommendedName>
</protein>
<organism evidence="1 2">
    <name type="scientific">Vibrio rotiferianus</name>
    <dbReference type="NCBI Taxonomy" id="190895"/>
    <lineage>
        <taxon>Bacteria</taxon>
        <taxon>Pseudomonadati</taxon>
        <taxon>Pseudomonadota</taxon>
        <taxon>Gammaproteobacteria</taxon>
        <taxon>Vibrionales</taxon>
        <taxon>Vibrionaceae</taxon>
        <taxon>Vibrio</taxon>
    </lineage>
</organism>